<name>A0A078LNT9_CITKO</name>
<accession>A0A078LNT9</accession>
<dbReference type="PATRIC" id="fig|545.12.peg.4145"/>
<dbReference type="AlphaFoldDB" id="A0A078LNT9"/>
<sequence length="103" mass="11266">MTTPTRRISFYLKPAAVKNEGEACAWLDSLTPEARKSGQRVAFLAGLALMKMNPAEAYRLAAWADDEALSLTQTRTERPVSQPAPTAQITSQMAGNIRALFPE</sequence>
<dbReference type="Pfam" id="PF10784">
    <property type="entry name" value="Plasmid_stab_B"/>
    <property type="match status" value="1"/>
</dbReference>
<evidence type="ECO:0000313" key="2">
    <source>
        <dbReference type="EMBL" id="CDZ85904.1"/>
    </source>
</evidence>
<gene>
    <name evidence="2" type="ORF">BN1086_04132</name>
</gene>
<organism evidence="2">
    <name type="scientific">Citrobacter koseri</name>
    <name type="common">Citrobacter diversus</name>
    <dbReference type="NCBI Taxonomy" id="545"/>
    <lineage>
        <taxon>Bacteria</taxon>
        <taxon>Pseudomonadati</taxon>
        <taxon>Pseudomonadota</taxon>
        <taxon>Gammaproteobacteria</taxon>
        <taxon>Enterobacterales</taxon>
        <taxon>Enterobacteriaceae</taxon>
        <taxon>Citrobacter</taxon>
    </lineage>
</organism>
<proteinExistence type="predicted"/>
<reference evidence="2" key="1">
    <citation type="submission" date="2014-06" db="EMBL/GenBank/DDBJ databases">
        <authorList>
            <person name="Urmite Genomes Urmite Genomes"/>
        </authorList>
    </citation>
    <scope>NUCLEOTIDE SEQUENCE</scope>
</reference>
<dbReference type="InterPro" id="IPR019720">
    <property type="entry name" value="Plasmid_stability_protein_StbB"/>
</dbReference>
<protein>
    <submittedName>
        <fullName evidence="2">Prophage stability/partitioning protein</fullName>
    </submittedName>
</protein>
<feature type="compositionally biased region" description="Polar residues" evidence="1">
    <location>
        <begin position="83"/>
        <end position="94"/>
    </location>
</feature>
<feature type="region of interest" description="Disordered" evidence="1">
    <location>
        <begin position="74"/>
        <end position="94"/>
    </location>
</feature>
<dbReference type="EMBL" id="LK931336">
    <property type="protein sequence ID" value="CDZ85904.1"/>
    <property type="molecule type" value="Genomic_DNA"/>
</dbReference>
<evidence type="ECO:0000256" key="1">
    <source>
        <dbReference type="SAM" id="MobiDB-lite"/>
    </source>
</evidence>